<sequence>MKKITSTIFLVMFVFLISACQQESKTATETEVPVTADTIDWSKTGPDAKENHITFEQVVQDVENGAVFYDVRSEEEFTKQNFGLTTNFPITELEAGYLPDLPKNQKIYVHCQLGIRSAAATKILRDAGFTAVYDLGGLAQVEAIGGLLSSP</sequence>
<dbReference type="PROSITE" id="PS51257">
    <property type="entry name" value="PROKAR_LIPOPROTEIN"/>
    <property type="match status" value="1"/>
</dbReference>
<dbReference type="InterPro" id="IPR001763">
    <property type="entry name" value="Rhodanese-like_dom"/>
</dbReference>
<name>A0ABT9YS50_9STRE</name>
<evidence type="ECO:0000313" key="3">
    <source>
        <dbReference type="EMBL" id="MDQ0222722.1"/>
    </source>
</evidence>
<dbReference type="SUPFAM" id="SSF52821">
    <property type="entry name" value="Rhodanese/Cell cycle control phosphatase"/>
    <property type="match status" value="1"/>
</dbReference>
<dbReference type="Gene3D" id="3.40.250.10">
    <property type="entry name" value="Rhodanese-like domain"/>
    <property type="match status" value="1"/>
</dbReference>
<dbReference type="InterPro" id="IPR036873">
    <property type="entry name" value="Rhodanese-like_dom_sf"/>
</dbReference>
<dbReference type="SMART" id="SM00450">
    <property type="entry name" value="RHOD"/>
    <property type="match status" value="1"/>
</dbReference>
<proteinExistence type="predicted"/>
<accession>A0ABT9YS50</accession>
<organism evidence="3 4">
    <name type="scientific">Streptococcus moroccensis</name>
    <dbReference type="NCBI Taxonomy" id="1451356"/>
    <lineage>
        <taxon>Bacteria</taxon>
        <taxon>Bacillati</taxon>
        <taxon>Bacillota</taxon>
        <taxon>Bacilli</taxon>
        <taxon>Lactobacillales</taxon>
        <taxon>Streptococcaceae</taxon>
        <taxon>Streptococcus</taxon>
    </lineage>
</organism>
<feature type="chain" id="PRO_5047453794" evidence="1">
    <location>
        <begin position="20"/>
        <end position="151"/>
    </location>
</feature>
<dbReference type="EMBL" id="JAUSTM010000011">
    <property type="protein sequence ID" value="MDQ0222722.1"/>
    <property type="molecule type" value="Genomic_DNA"/>
</dbReference>
<dbReference type="PANTHER" id="PTHR43031">
    <property type="entry name" value="FAD-DEPENDENT OXIDOREDUCTASE"/>
    <property type="match status" value="1"/>
</dbReference>
<comment type="caution">
    <text evidence="3">The sequence shown here is derived from an EMBL/GenBank/DDBJ whole genome shotgun (WGS) entry which is preliminary data.</text>
</comment>
<dbReference type="RefSeq" id="WP_307121911.1">
    <property type="nucleotide sequence ID" value="NZ_JAUSTM010000011.1"/>
</dbReference>
<dbReference type="Proteomes" id="UP001223079">
    <property type="component" value="Unassembled WGS sequence"/>
</dbReference>
<evidence type="ECO:0000259" key="2">
    <source>
        <dbReference type="PROSITE" id="PS50206"/>
    </source>
</evidence>
<feature type="signal peptide" evidence="1">
    <location>
        <begin position="1"/>
        <end position="19"/>
    </location>
</feature>
<reference evidence="3 4" key="1">
    <citation type="submission" date="2023-07" db="EMBL/GenBank/DDBJ databases">
        <title>Genomic Encyclopedia of Type Strains, Phase IV (KMG-IV): sequencing the most valuable type-strain genomes for metagenomic binning, comparative biology and taxonomic classification.</title>
        <authorList>
            <person name="Goeker M."/>
        </authorList>
    </citation>
    <scope>NUCLEOTIDE SEQUENCE [LARGE SCALE GENOMIC DNA]</scope>
    <source>
        <strain evidence="3 4">DSM 105143</strain>
    </source>
</reference>
<evidence type="ECO:0000313" key="4">
    <source>
        <dbReference type="Proteomes" id="UP001223079"/>
    </source>
</evidence>
<dbReference type="InterPro" id="IPR050229">
    <property type="entry name" value="GlpE_sulfurtransferase"/>
</dbReference>
<gene>
    <name evidence="3" type="ORF">J2S23_001280</name>
</gene>
<protein>
    <submittedName>
        <fullName evidence="3">Rhodanese-related sulfurtransferase</fullName>
    </submittedName>
</protein>
<dbReference type="PROSITE" id="PS50206">
    <property type="entry name" value="RHODANESE_3"/>
    <property type="match status" value="1"/>
</dbReference>
<feature type="domain" description="Rhodanese" evidence="2">
    <location>
        <begin position="62"/>
        <end position="150"/>
    </location>
</feature>
<dbReference type="Pfam" id="PF00581">
    <property type="entry name" value="Rhodanese"/>
    <property type="match status" value="1"/>
</dbReference>
<dbReference type="CDD" id="cd00158">
    <property type="entry name" value="RHOD"/>
    <property type="match status" value="1"/>
</dbReference>
<keyword evidence="1" id="KW-0732">Signal</keyword>
<dbReference type="PANTHER" id="PTHR43031:SF1">
    <property type="entry name" value="PYRIDINE NUCLEOTIDE-DISULPHIDE OXIDOREDUCTASE"/>
    <property type="match status" value="1"/>
</dbReference>
<keyword evidence="4" id="KW-1185">Reference proteome</keyword>
<evidence type="ECO:0000256" key="1">
    <source>
        <dbReference type="SAM" id="SignalP"/>
    </source>
</evidence>